<reference evidence="1 2" key="1">
    <citation type="submission" date="2017-06" db="EMBL/GenBank/DDBJ databases">
        <authorList>
            <person name="Kim H.J."/>
            <person name="Triplett B.A."/>
        </authorList>
    </citation>
    <scope>NUCLEOTIDE SEQUENCE [LARGE SCALE GENOMIC DNA]</scope>
    <source>
        <strain evidence="1 2">MWH-VicM1</strain>
    </source>
</reference>
<evidence type="ECO:0000313" key="1">
    <source>
        <dbReference type="EMBL" id="SNC62104.1"/>
    </source>
</evidence>
<accession>A0A212T8I2</accession>
<sequence>MRVINLWRSVLKHNKDKIHFYLCIPEVDYDFFNEKFMCEGDSSITLIKDEDIIEKLGRSYLELYKKTDGRLSQQIVKSQFWKLFPEPINYLCLDSESVFTHDFYISDFVNVDGSPYTVLHENKDFLEFALSKNKTKVVENYNADSIRMMSLFGRKGRIYDFGPTPVIWSSKVWESLEKYYLIPRGISFWDAIIANPSELRWYGESLLAYKAIDLYPIGPLMKVYHYDWQFFSEMNFYGDASGSTYLGYLKQSNWDFSLDYGDQAKRKSYLSRMWRCFKFYFLKLFS</sequence>
<protein>
    <submittedName>
        <fullName evidence="1">Uncharacterized protein</fullName>
    </submittedName>
</protein>
<dbReference type="AlphaFoldDB" id="A0A212T8I2"/>
<organism evidence="1 2">
    <name type="scientific">Polynucleobacter victoriensis</name>
    <dbReference type="NCBI Taxonomy" id="2049319"/>
    <lineage>
        <taxon>Bacteria</taxon>
        <taxon>Pseudomonadati</taxon>
        <taxon>Pseudomonadota</taxon>
        <taxon>Betaproteobacteria</taxon>
        <taxon>Burkholderiales</taxon>
        <taxon>Burkholderiaceae</taxon>
        <taxon>Polynucleobacter</taxon>
    </lineage>
</organism>
<dbReference type="Pfam" id="PF20102">
    <property type="entry name" value="DUF6492"/>
    <property type="match status" value="1"/>
</dbReference>
<evidence type="ECO:0000313" key="2">
    <source>
        <dbReference type="Proteomes" id="UP000197215"/>
    </source>
</evidence>
<dbReference type="Proteomes" id="UP000197215">
    <property type="component" value="Unassembled WGS sequence"/>
</dbReference>
<proteinExistence type="predicted"/>
<dbReference type="InterPro" id="IPR045499">
    <property type="entry name" value="DUF6492"/>
</dbReference>
<gene>
    <name evidence="1" type="ORF">SAMN06295916_0610</name>
</gene>
<name>A0A212T8I2_9BURK</name>
<keyword evidence="2" id="KW-1185">Reference proteome</keyword>
<dbReference type="EMBL" id="FYEX01000001">
    <property type="protein sequence ID" value="SNC62104.1"/>
    <property type="molecule type" value="Genomic_DNA"/>
</dbReference>